<gene>
    <name evidence="1" type="ORF">CAMGR0001_1757</name>
</gene>
<protein>
    <submittedName>
        <fullName evidence="1">Uncharacterized protein</fullName>
    </submittedName>
</protein>
<accession>C8PFM6</accession>
<name>C8PFM6_9BACT</name>
<sequence length="121" mass="13381">NAGDLEGTIKNIEAIPTEGLDSATKDGLNKFVKEVIPEIRQILKTQEDDAVRAKFNPEELKKALIDLNLTMQEKVNLVEMAKKQIKEELDKKAAKVAKGELAKQGEGFMMKDSGVAKSDRL</sequence>
<feature type="non-terminal residue" evidence="1">
    <location>
        <position position="1"/>
    </location>
</feature>
<keyword evidence="2" id="KW-1185">Reference proteome</keyword>
<reference evidence="1 2" key="1">
    <citation type="submission" date="2009-07" db="EMBL/GenBank/DDBJ databases">
        <authorList>
            <person name="Madupu R."/>
            <person name="Sebastian Y."/>
            <person name="Durkin A.S."/>
            <person name="Torralba M."/>
            <person name="Methe B."/>
            <person name="Sutton G.G."/>
            <person name="Strausberg R.L."/>
            <person name="Nelson K.E."/>
        </authorList>
    </citation>
    <scope>NUCLEOTIDE SEQUENCE [LARGE SCALE GENOMIC DNA]</scope>
    <source>
        <strain evidence="1 2">RM3268</strain>
    </source>
</reference>
<evidence type="ECO:0000313" key="1">
    <source>
        <dbReference type="EMBL" id="EEV18410.1"/>
    </source>
</evidence>
<dbReference type="AlphaFoldDB" id="C8PFM6"/>
<evidence type="ECO:0000313" key="2">
    <source>
        <dbReference type="Proteomes" id="UP000005709"/>
    </source>
</evidence>
<dbReference type="EMBL" id="ACYG01000015">
    <property type="protein sequence ID" value="EEV18410.1"/>
    <property type="molecule type" value="Genomic_DNA"/>
</dbReference>
<dbReference type="RefSeq" id="WP_005870099.1">
    <property type="nucleotide sequence ID" value="NZ_ACYG01000015.1"/>
</dbReference>
<dbReference type="Proteomes" id="UP000005709">
    <property type="component" value="Unassembled WGS sequence"/>
</dbReference>
<proteinExistence type="predicted"/>
<comment type="caution">
    <text evidence="1">The sequence shown here is derived from an EMBL/GenBank/DDBJ whole genome shotgun (WGS) entry which is preliminary data.</text>
</comment>
<organism evidence="1 2">
    <name type="scientific">Campylobacter gracilis RM3268</name>
    <dbReference type="NCBI Taxonomy" id="553220"/>
    <lineage>
        <taxon>Bacteria</taxon>
        <taxon>Pseudomonadati</taxon>
        <taxon>Campylobacterota</taxon>
        <taxon>Epsilonproteobacteria</taxon>
        <taxon>Campylobacterales</taxon>
        <taxon>Campylobacteraceae</taxon>
        <taxon>Campylobacter</taxon>
    </lineage>
</organism>